<keyword evidence="3" id="KW-1185">Reference proteome</keyword>
<protein>
    <submittedName>
        <fullName evidence="2">Uncharacterized protein</fullName>
    </submittedName>
</protein>
<organism evidence="2 3">
    <name type="scientific">Shinella sumterensis</name>
    <dbReference type="NCBI Taxonomy" id="1967501"/>
    <lineage>
        <taxon>Bacteria</taxon>
        <taxon>Pseudomonadati</taxon>
        <taxon>Pseudomonadota</taxon>
        <taxon>Alphaproteobacteria</taxon>
        <taxon>Hyphomicrobiales</taxon>
        <taxon>Rhizobiaceae</taxon>
        <taxon>Shinella</taxon>
    </lineage>
</organism>
<proteinExistence type="predicted"/>
<dbReference type="Proteomes" id="UP001234585">
    <property type="component" value="Chromosome"/>
</dbReference>
<accession>A0AA50H7F9</accession>
<evidence type="ECO:0000313" key="2">
    <source>
        <dbReference type="EMBL" id="WLR97021.1"/>
    </source>
</evidence>
<keyword evidence="1" id="KW-0732">Signal</keyword>
<dbReference type="RefSeq" id="WP_306037128.1">
    <property type="nucleotide sequence ID" value="NZ_CP132302.1"/>
</dbReference>
<dbReference type="EMBL" id="CP132302">
    <property type="protein sequence ID" value="WLR97021.1"/>
    <property type="molecule type" value="Genomic_DNA"/>
</dbReference>
<gene>
    <name evidence="2" type="ORF">Q9313_15185</name>
</gene>
<reference evidence="2 3" key="1">
    <citation type="submission" date="2023-08" db="EMBL/GenBank/DDBJ databases">
        <title>Pathogen: clinical or host-associated sample.</title>
        <authorList>
            <person name="Hergert J."/>
            <person name="Casey R."/>
            <person name="Wagner J."/>
            <person name="Young E.L."/>
            <person name="Oakeson K.F."/>
        </authorList>
    </citation>
    <scope>NUCLEOTIDE SEQUENCE [LARGE SCALE GENOMIC DNA]</scope>
    <source>
        <strain evidence="2 3">1760953</strain>
    </source>
</reference>
<name>A0AA50H7F9_9HYPH</name>
<evidence type="ECO:0000256" key="1">
    <source>
        <dbReference type="SAM" id="SignalP"/>
    </source>
</evidence>
<dbReference type="AlphaFoldDB" id="A0AA50H7F9"/>
<evidence type="ECO:0000313" key="3">
    <source>
        <dbReference type="Proteomes" id="UP001234585"/>
    </source>
</evidence>
<feature type="signal peptide" evidence="1">
    <location>
        <begin position="1"/>
        <end position="29"/>
    </location>
</feature>
<sequence>MFDPRHGNRLLKALLVGTALLTAGLPAAAQEDDGAEYQAQIPDVSIYKAMLDANKRTGWVQFREYAGQQLIYFTALQSMHCRLKEVRYSINSDALDQTFPMATCDPELPFNLPSDDSQNWIYIKLKPGEAQTIAVQAVWDDGSGSGSEIVVYQPCKNPEATCAAIKTIKKAKARGDEPAPSTPVR</sequence>
<feature type="chain" id="PRO_5041231839" evidence="1">
    <location>
        <begin position="30"/>
        <end position="185"/>
    </location>
</feature>